<dbReference type="OrthoDB" id="78824at2759"/>
<dbReference type="GO" id="GO:0045211">
    <property type="term" value="C:postsynaptic membrane"/>
    <property type="evidence" value="ECO:0007669"/>
    <property type="project" value="TreeGrafter"/>
</dbReference>
<dbReference type="CDD" id="cd06703">
    <property type="entry name" value="PDZ2_Scribble-like"/>
    <property type="match status" value="1"/>
</dbReference>
<feature type="compositionally biased region" description="Polar residues" evidence="1">
    <location>
        <begin position="65"/>
        <end position="87"/>
    </location>
</feature>
<dbReference type="Proteomes" id="UP000288716">
    <property type="component" value="Unassembled WGS sequence"/>
</dbReference>
<name>A0A443SKK3_9ACAR</name>
<dbReference type="Gene3D" id="2.30.42.10">
    <property type="match status" value="1"/>
</dbReference>
<evidence type="ECO:0000313" key="4">
    <source>
        <dbReference type="Proteomes" id="UP000288716"/>
    </source>
</evidence>
<dbReference type="GO" id="GO:0098609">
    <property type="term" value="P:cell-cell adhesion"/>
    <property type="evidence" value="ECO:0007669"/>
    <property type="project" value="TreeGrafter"/>
</dbReference>
<accession>A0A443SKK3</accession>
<dbReference type="InterPro" id="IPR036034">
    <property type="entry name" value="PDZ_sf"/>
</dbReference>
<feature type="domain" description="PDZ" evidence="2">
    <location>
        <begin position="102"/>
        <end position="190"/>
    </location>
</feature>
<dbReference type="GO" id="GO:0098968">
    <property type="term" value="P:neurotransmitter receptor transport postsynaptic membrane to endosome"/>
    <property type="evidence" value="ECO:0007669"/>
    <property type="project" value="TreeGrafter"/>
</dbReference>
<organism evidence="3 4">
    <name type="scientific">Leptotrombidium deliense</name>
    <dbReference type="NCBI Taxonomy" id="299467"/>
    <lineage>
        <taxon>Eukaryota</taxon>
        <taxon>Metazoa</taxon>
        <taxon>Ecdysozoa</taxon>
        <taxon>Arthropoda</taxon>
        <taxon>Chelicerata</taxon>
        <taxon>Arachnida</taxon>
        <taxon>Acari</taxon>
        <taxon>Acariformes</taxon>
        <taxon>Trombidiformes</taxon>
        <taxon>Prostigmata</taxon>
        <taxon>Anystina</taxon>
        <taxon>Parasitengona</taxon>
        <taxon>Trombiculoidea</taxon>
        <taxon>Trombiculidae</taxon>
        <taxon>Leptotrombidium</taxon>
    </lineage>
</organism>
<dbReference type="GO" id="GO:0005912">
    <property type="term" value="C:adherens junction"/>
    <property type="evidence" value="ECO:0007669"/>
    <property type="project" value="TreeGrafter"/>
</dbReference>
<feature type="region of interest" description="Disordered" evidence="1">
    <location>
        <begin position="48"/>
        <end position="87"/>
    </location>
</feature>
<dbReference type="PROSITE" id="PS50106">
    <property type="entry name" value="PDZ"/>
    <property type="match status" value="1"/>
</dbReference>
<dbReference type="PANTHER" id="PTHR23119:SF44">
    <property type="entry name" value="PROTEIN LAP4"/>
    <property type="match status" value="1"/>
</dbReference>
<dbReference type="PANTHER" id="PTHR23119">
    <property type="entry name" value="DISCS LARGE"/>
    <property type="match status" value="1"/>
</dbReference>
<dbReference type="GO" id="GO:0019901">
    <property type="term" value="F:protein kinase binding"/>
    <property type="evidence" value="ECO:0007669"/>
    <property type="project" value="TreeGrafter"/>
</dbReference>
<dbReference type="SUPFAM" id="SSF50156">
    <property type="entry name" value="PDZ domain-like"/>
    <property type="match status" value="1"/>
</dbReference>
<dbReference type="SMART" id="SM00228">
    <property type="entry name" value="PDZ"/>
    <property type="match status" value="1"/>
</dbReference>
<dbReference type="GO" id="GO:0043113">
    <property type="term" value="P:receptor clustering"/>
    <property type="evidence" value="ECO:0007669"/>
    <property type="project" value="TreeGrafter"/>
</dbReference>
<dbReference type="GO" id="GO:0014069">
    <property type="term" value="C:postsynaptic density"/>
    <property type="evidence" value="ECO:0007669"/>
    <property type="project" value="TreeGrafter"/>
</dbReference>
<dbReference type="GO" id="GO:0016323">
    <property type="term" value="C:basolateral plasma membrane"/>
    <property type="evidence" value="ECO:0007669"/>
    <property type="project" value="TreeGrafter"/>
</dbReference>
<dbReference type="Pfam" id="PF00595">
    <property type="entry name" value="PDZ"/>
    <property type="match status" value="1"/>
</dbReference>
<dbReference type="EMBL" id="NCKV01001609">
    <property type="protein sequence ID" value="RWS28054.1"/>
    <property type="molecule type" value="Genomic_DNA"/>
</dbReference>
<keyword evidence="4" id="KW-1185">Reference proteome</keyword>
<evidence type="ECO:0000259" key="2">
    <source>
        <dbReference type="PROSITE" id="PS50106"/>
    </source>
</evidence>
<evidence type="ECO:0000313" key="3">
    <source>
        <dbReference type="EMBL" id="RWS28054.1"/>
    </source>
</evidence>
<proteinExistence type="predicted"/>
<protein>
    <submittedName>
        <fullName evidence="3">Protein lap4-like protein</fullName>
    </submittedName>
</protein>
<dbReference type="GO" id="GO:0098887">
    <property type="term" value="P:neurotransmitter receptor transport, endosome to postsynaptic membrane"/>
    <property type="evidence" value="ECO:0007669"/>
    <property type="project" value="TreeGrafter"/>
</dbReference>
<dbReference type="VEuPathDB" id="VectorBase:LDEU003987"/>
<evidence type="ECO:0000256" key="1">
    <source>
        <dbReference type="SAM" id="MobiDB-lite"/>
    </source>
</evidence>
<sequence>MEYVDHYKAVDILKQAGMQFMVHIEREVPINLPSETKIIENTDTDLIKVDSPQTNGRISAGVSPKNETSPNTSNCEQVSPVTQSQENGPISPVYCLKKSVIYTTLIRDQNGLGFSVAGGKGGNPFKEGSDNIFISRIAEGGAAARDGKLMVGDRILSINSVDVDSLKHDQVVAMLTGVERFVRLVVERETDSSDTKSLGGRPFANLYSSSYLANR</sequence>
<dbReference type="InterPro" id="IPR001478">
    <property type="entry name" value="PDZ"/>
</dbReference>
<dbReference type="GO" id="GO:0045197">
    <property type="term" value="P:establishment or maintenance of epithelial cell apical/basal polarity"/>
    <property type="evidence" value="ECO:0007669"/>
    <property type="project" value="TreeGrafter"/>
</dbReference>
<dbReference type="STRING" id="299467.A0A443SKK3"/>
<dbReference type="AlphaFoldDB" id="A0A443SKK3"/>
<gene>
    <name evidence="3" type="ORF">B4U80_10110</name>
</gene>
<reference evidence="3 4" key="1">
    <citation type="journal article" date="2018" name="Gigascience">
        <title>Genomes of trombidid mites reveal novel predicted allergens and laterally-transferred genes associated with secondary metabolism.</title>
        <authorList>
            <person name="Dong X."/>
            <person name="Chaisiri K."/>
            <person name="Xia D."/>
            <person name="Armstrong S.D."/>
            <person name="Fang Y."/>
            <person name="Donnelly M.J."/>
            <person name="Kadowaki T."/>
            <person name="McGarry J.W."/>
            <person name="Darby A.C."/>
            <person name="Makepeace B.L."/>
        </authorList>
    </citation>
    <scope>NUCLEOTIDE SEQUENCE [LARGE SCALE GENOMIC DNA]</scope>
    <source>
        <strain evidence="3">UoL-UT</strain>
    </source>
</reference>
<dbReference type="InterPro" id="IPR050614">
    <property type="entry name" value="Synaptic_Scaffolding_LAP-MAGUK"/>
</dbReference>
<comment type="caution">
    <text evidence="3">The sequence shown here is derived from an EMBL/GenBank/DDBJ whole genome shotgun (WGS) entry which is preliminary data.</text>
</comment>